<dbReference type="InterPro" id="IPR013083">
    <property type="entry name" value="Znf_RING/FYVE/PHD"/>
</dbReference>
<keyword evidence="8" id="KW-1185">Reference proteome</keyword>
<feature type="region of interest" description="Disordered" evidence="5">
    <location>
        <begin position="460"/>
        <end position="514"/>
    </location>
</feature>
<feature type="region of interest" description="Disordered" evidence="5">
    <location>
        <begin position="578"/>
        <end position="645"/>
    </location>
</feature>
<feature type="compositionally biased region" description="Polar residues" evidence="5">
    <location>
        <begin position="463"/>
        <end position="475"/>
    </location>
</feature>
<evidence type="ECO:0000259" key="6">
    <source>
        <dbReference type="PROSITE" id="PS50089"/>
    </source>
</evidence>
<evidence type="ECO:0000313" key="8">
    <source>
        <dbReference type="Proteomes" id="UP000757232"/>
    </source>
</evidence>
<accession>A0A9Q5HWE6</accession>
<keyword evidence="1" id="KW-0479">Metal-binding</keyword>
<comment type="caution">
    <text evidence="7">The sequence shown here is derived from an EMBL/GenBank/DDBJ whole genome shotgun (WGS) entry which is preliminary data.</text>
</comment>
<dbReference type="EMBL" id="LNZH02000193">
    <property type="protein sequence ID" value="OCB87248.1"/>
    <property type="molecule type" value="Genomic_DNA"/>
</dbReference>
<feature type="compositionally biased region" description="Polar residues" evidence="5">
    <location>
        <begin position="501"/>
        <end position="514"/>
    </location>
</feature>
<feature type="region of interest" description="Disordered" evidence="5">
    <location>
        <begin position="377"/>
        <end position="446"/>
    </location>
</feature>
<dbReference type="Proteomes" id="UP000757232">
    <property type="component" value="Unassembled WGS sequence"/>
</dbReference>
<dbReference type="InterPro" id="IPR017907">
    <property type="entry name" value="Znf_RING_CS"/>
</dbReference>
<name>A0A9Q5HWE6_SANBA</name>
<dbReference type="SMART" id="SM00184">
    <property type="entry name" value="RING"/>
    <property type="match status" value="1"/>
</dbReference>
<proteinExistence type="predicted"/>
<dbReference type="PROSITE" id="PS00518">
    <property type="entry name" value="ZF_RING_1"/>
    <property type="match status" value="1"/>
</dbReference>
<evidence type="ECO:0000313" key="7">
    <source>
        <dbReference type="EMBL" id="OCB87248.1"/>
    </source>
</evidence>
<dbReference type="PROSITE" id="PS50089">
    <property type="entry name" value="ZF_RING_2"/>
    <property type="match status" value="1"/>
</dbReference>
<feature type="compositionally biased region" description="Basic and acidic residues" evidence="5">
    <location>
        <begin position="383"/>
        <end position="405"/>
    </location>
</feature>
<dbReference type="InterPro" id="IPR001841">
    <property type="entry name" value="Znf_RING"/>
</dbReference>
<protein>
    <recommendedName>
        <fullName evidence="6">RING-type domain-containing protein</fullName>
    </recommendedName>
</protein>
<feature type="domain" description="RING-type" evidence="6">
    <location>
        <begin position="10"/>
        <end position="51"/>
    </location>
</feature>
<dbReference type="PANTHER" id="PTHR47156">
    <property type="entry name" value="PROTEIN CBG20824"/>
    <property type="match status" value="1"/>
</dbReference>
<feature type="region of interest" description="Disordered" evidence="5">
    <location>
        <begin position="314"/>
        <end position="363"/>
    </location>
</feature>
<evidence type="ECO:0000256" key="4">
    <source>
        <dbReference type="PROSITE-ProRule" id="PRU00175"/>
    </source>
</evidence>
<keyword evidence="3" id="KW-0862">Zinc</keyword>
<dbReference type="InterPro" id="IPR052667">
    <property type="entry name" value="E3_ubiquitin-ligase_RING"/>
</dbReference>
<evidence type="ECO:0000256" key="2">
    <source>
        <dbReference type="ARBA" id="ARBA00022771"/>
    </source>
</evidence>
<reference evidence="7" key="1">
    <citation type="submission" date="2016-06" db="EMBL/GenBank/DDBJ databases">
        <title>Draft Genome sequence of the fungus Inonotus baumii.</title>
        <authorList>
            <person name="Zhu H."/>
            <person name="Lin W."/>
        </authorList>
    </citation>
    <scope>NUCLEOTIDE SEQUENCE</scope>
    <source>
        <strain evidence="7">821</strain>
    </source>
</reference>
<sequence>MLVVHPASTCDVCLESYDARPQNIPYSISCGHVFCLGCLKSLRQHICPLCRSPFEASELRRLHVDRADSQLLDGRRTPSPSRTGEKHLELPADNALGLVDDIPRATQFERKISDLVLRSSFTNGVRERGIRELIREIHAFLSTEPRDMHTDLRSSFLLLYRFTELQTRYQQLEASTFDLRSENNRNKQVITDWERRYQDLQRSRARDQESARVVEASLKERLRIEELEWQRLTLNYQYDFVSEECTRLRDEMDKIHFSSPNKPQAPRRSTSAAQLFYTKAPDGYTSQKPAGSSKSIDDVDVFSHLDPGLFRLSPVPPTITLADSRQSLYSDEETPIEEHRRRAPESPSRTSSTSSNISRASDSAAALKPYVGVSPMKAVANRQRSDSYPNRDTEKAKIYRFEGRPEVSTSAPSSYMYRPASPTRALFPTTPPVPVADMQDATSREDIAPVTRLYSLLEKSVPSPESGSPANQHSSRPALPRSASYQQPRSSDYSDTYFIPASSNSSQNISLRRTQQRIQVQTSVTPYSQYQKNVAPSPQAPVQNQIYAQASEAISPIQRTPPRPVLPRTHSYFTLYSPPPAKPVSPKENHVGVRGTLPRRGSLSSASAAALTASSGTPPAVVPPSSLGLRRSHGQGLFGGQDSDA</sequence>
<dbReference type="OrthoDB" id="6105938at2759"/>
<feature type="compositionally biased region" description="Low complexity" evidence="5">
    <location>
        <begin position="601"/>
        <end position="619"/>
    </location>
</feature>
<evidence type="ECO:0000256" key="5">
    <source>
        <dbReference type="SAM" id="MobiDB-lite"/>
    </source>
</evidence>
<dbReference type="Gene3D" id="3.30.40.10">
    <property type="entry name" value="Zinc/RING finger domain, C3HC4 (zinc finger)"/>
    <property type="match status" value="1"/>
</dbReference>
<organism evidence="7 8">
    <name type="scientific">Sanghuangporus baumii</name>
    <name type="common">Phellinus baumii</name>
    <dbReference type="NCBI Taxonomy" id="108892"/>
    <lineage>
        <taxon>Eukaryota</taxon>
        <taxon>Fungi</taxon>
        <taxon>Dikarya</taxon>
        <taxon>Basidiomycota</taxon>
        <taxon>Agaricomycotina</taxon>
        <taxon>Agaricomycetes</taxon>
        <taxon>Hymenochaetales</taxon>
        <taxon>Hymenochaetaceae</taxon>
        <taxon>Sanghuangporus</taxon>
    </lineage>
</organism>
<dbReference type="SUPFAM" id="SSF57850">
    <property type="entry name" value="RING/U-box"/>
    <property type="match status" value="1"/>
</dbReference>
<feature type="compositionally biased region" description="Low complexity" evidence="5">
    <location>
        <begin position="345"/>
        <end position="363"/>
    </location>
</feature>
<evidence type="ECO:0000256" key="1">
    <source>
        <dbReference type="ARBA" id="ARBA00022723"/>
    </source>
</evidence>
<keyword evidence="2 4" id="KW-0863">Zinc-finger</keyword>
<gene>
    <name evidence="7" type="ORF">A7U60_g5575</name>
</gene>
<dbReference type="GO" id="GO:0008270">
    <property type="term" value="F:zinc ion binding"/>
    <property type="evidence" value="ECO:0007669"/>
    <property type="project" value="UniProtKB-KW"/>
</dbReference>
<feature type="compositionally biased region" description="Polar residues" evidence="5">
    <location>
        <begin position="483"/>
        <end position="494"/>
    </location>
</feature>
<dbReference type="Pfam" id="PF14634">
    <property type="entry name" value="zf-RING_5"/>
    <property type="match status" value="1"/>
</dbReference>
<dbReference type="PANTHER" id="PTHR47156:SF10">
    <property type="entry name" value="E3 UBIQUITIN-PROTEIN LIGASE TRIM-21-RELATED"/>
    <property type="match status" value="1"/>
</dbReference>
<evidence type="ECO:0000256" key="3">
    <source>
        <dbReference type="ARBA" id="ARBA00022833"/>
    </source>
</evidence>
<dbReference type="CDD" id="cd16449">
    <property type="entry name" value="RING-HC"/>
    <property type="match status" value="1"/>
</dbReference>
<dbReference type="AlphaFoldDB" id="A0A9Q5HWE6"/>